<evidence type="ECO:0000256" key="2">
    <source>
        <dbReference type="ARBA" id="ARBA00023239"/>
    </source>
</evidence>
<dbReference type="FunFam" id="3.90.226.10:FF:000009">
    <property type="entry name" value="Carnitinyl-CoA dehydratase"/>
    <property type="match status" value="1"/>
</dbReference>
<comment type="similarity">
    <text evidence="1 3">Belongs to the enoyl-CoA hydratase/isomerase family.</text>
</comment>
<dbReference type="GO" id="GO:0016829">
    <property type="term" value="F:lyase activity"/>
    <property type="evidence" value="ECO:0007669"/>
    <property type="project" value="UniProtKB-KW"/>
</dbReference>
<keyword evidence="5" id="KW-1185">Reference proteome</keyword>
<gene>
    <name evidence="4" type="primary">fadB</name>
    <name evidence="4" type="ORF">GCM10011391_21410</name>
</gene>
<dbReference type="InterPro" id="IPR018376">
    <property type="entry name" value="Enoyl-CoA_hyd/isom_CS"/>
</dbReference>
<organism evidence="4 5">
    <name type="scientific">Pullulanibacillus camelliae</name>
    <dbReference type="NCBI Taxonomy" id="1707096"/>
    <lineage>
        <taxon>Bacteria</taxon>
        <taxon>Bacillati</taxon>
        <taxon>Bacillota</taxon>
        <taxon>Bacilli</taxon>
        <taxon>Bacillales</taxon>
        <taxon>Sporolactobacillaceae</taxon>
        <taxon>Pullulanibacillus</taxon>
    </lineage>
</organism>
<dbReference type="Pfam" id="PF00378">
    <property type="entry name" value="ECH_1"/>
    <property type="match status" value="1"/>
</dbReference>
<sequence>MGDVKMTCEGRVAVLTIQHPPANALSSAIIEALDVQLTKIEADSEVKAVIIHGEGRFFSAGADIKEFTQVSTSEAFSHLSRKGQAVFNRIEGSSKPFIAVIHGAALGGGLELAMACHLRIAEAGTAFGLPELNLGLIPGFAGTQRLSQLVGLPKATEMMLTGEPIRAEEALKWGLINRVTEEGIALEQAKQLAQLIAEKSAVSVGHLLSCLVEARQGRYGQGMEKEALSFGEVFASQDAQEGIQAFIEKRKPQFKDI</sequence>
<dbReference type="PANTHER" id="PTHR11941:SF175">
    <property type="entry name" value="ENOYL-COA HYDRATASE-RELATED"/>
    <property type="match status" value="1"/>
</dbReference>
<dbReference type="PROSITE" id="PS00166">
    <property type="entry name" value="ENOYL_COA_HYDRATASE"/>
    <property type="match status" value="1"/>
</dbReference>
<evidence type="ECO:0000256" key="3">
    <source>
        <dbReference type="RuleBase" id="RU003707"/>
    </source>
</evidence>
<dbReference type="GO" id="GO:0006635">
    <property type="term" value="P:fatty acid beta-oxidation"/>
    <property type="evidence" value="ECO:0007669"/>
    <property type="project" value="TreeGrafter"/>
</dbReference>
<accession>A0A8J2YFI1</accession>
<proteinExistence type="inferred from homology"/>
<reference evidence="4" key="2">
    <citation type="submission" date="2020-09" db="EMBL/GenBank/DDBJ databases">
        <authorList>
            <person name="Sun Q."/>
            <person name="Zhou Y."/>
        </authorList>
    </citation>
    <scope>NUCLEOTIDE SEQUENCE</scope>
    <source>
        <strain evidence="4">CGMCC 1.15371</strain>
    </source>
</reference>
<comment type="caution">
    <text evidence="4">The sequence shown here is derived from an EMBL/GenBank/DDBJ whole genome shotgun (WGS) entry which is preliminary data.</text>
</comment>
<reference evidence="4" key="1">
    <citation type="journal article" date="2014" name="Int. J. Syst. Evol. Microbiol.">
        <title>Complete genome sequence of Corynebacterium casei LMG S-19264T (=DSM 44701T), isolated from a smear-ripened cheese.</title>
        <authorList>
            <consortium name="US DOE Joint Genome Institute (JGI-PGF)"/>
            <person name="Walter F."/>
            <person name="Albersmeier A."/>
            <person name="Kalinowski J."/>
            <person name="Ruckert C."/>
        </authorList>
    </citation>
    <scope>NUCLEOTIDE SEQUENCE</scope>
    <source>
        <strain evidence="4">CGMCC 1.15371</strain>
    </source>
</reference>
<dbReference type="InterPro" id="IPR029045">
    <property type="entry name" value="ClpP/crotonase-like_dom_sf"/>
</dbReference>
<dbReference type="Gene3D" id="3.90.226.10">
    <property type="entry name" value="2-enoyl-CoA Hydratase, Chain A, domain 1"/>
    <property type="match status" value="1"/>
</dbReference>
<dbReference type="EMBL" id="BMIR01000009">
    <property type="protein sequence ID" value="GGE42327.1"/>
    <property type="molecule type" value="Genomic_DNA"/>
</dbReference>
<dbReference type="RefSeq" id="WP_188693424.1">
    <property type="nucleotide sequence ID" value="NZ_BMIR01000009.1"/>
</dbReference>
<dbReference type="AlphaFoldDB" id="A0A8J2YFI1"/>
<evidence type="ECO:0000313" key="4">
    <source>
        <dbReference type="EMBL" id="GGE42327.1"/>
    </source>
</evidence>
<evidence type="ECO:0000256" key="1">
    <source>
        <dbReference type="ARBA" id="ARBA00005254"/>
    </source>
</evidence>
<evidence type="ECO:0000313" key="5">
    <source>
        <dbReference type="Proteomes" id="UP000628775"/>
    </source>
</evidence>
<dbReference type="NCBIfam" id="NF005803">
    <property type="entry name" value="PRK07658.1"/>
    <property type="match status" value="1"/>
</dbReference>
<dbReference type="InterPro" id="IPR001753">
    <property type="entry name" value="Enoyl-CoA_hydra/iso"/>
</dbReference>
<dbReference type="SUPFAM" id="SSF52096">
    <property type="entry name" value="ClpP/crotonase"/>
    <property type="match status" value="1"/>
</dbReference>
<dbReference type="CDD" id="cd06558">
    <property type="entry name" value="crotonase-like"/>
    <property type="match status" value="1"/>
</dbReference>
<dbReference type="Proteomes" id="UP000628775">
    <property type="component" value="Unassembled WGS sequence"/>
</dbReference>
<dbReference type="PANTHER" id="PTHR11941">
    <property type="entry name" value="ENOYL-COA HYDRATASE-RELATED"/>
    <property type="match status" value="1"/>
</dbReference>
<keyword evidence="2" id="KW-0456">Lyase</keyword>
<protein>
    <submittedName>
        <fullName evidence="4">Putative enoyl-CoA hydratase</fullName>
    </submittedName>
</protein>
<name>A0A8J2YFI1_9BACL</name>